<name>A0A8X6PK57_NEPPI</name>
<feature type="non-terminal residue" evidence="1">
    <location>
        <position position="1"/>
    </location>
</feature>
<evidence type="ECO:0000313" key="2">
    <source>
        <dbReference type="Proteomes" id="UP000887013"/>
    </source>
</evidence>
<proteinExistence type="predicted"/>
<reference evidence="1" key="1">
    <citation type="submission" date="2020-08" db="EMBL/GenBank/DDBJ databases">
        <title>Multicomponent nature underlies the extraordinary mechanical properties of spider dragline silk.</title>
        <authorList>
            <person name="Kono N."/>
            <person name="Nakamura H."/>
            <person name="Mori M."/>
            <person name="Yoshida Y."/>
            <person name="Ohtoshi R."/>
            <person name="Malay A.D."/>
            <person name="Moran D.A.P."/>
            <person name="Tomita M."/>
            <person name="Numata K."/>
            <person name="Arakawa K."/>
        </authorList>
    </citation>
    <scope>NUCLEOTIDE SEQUENCE</scope>
</reference>
<accession>A0A8X6PK57</accession>
<dbReference type="Proteomes" id="UP000887013">
    <property type="component" value="Unassembled WGS sequence"/>
</dbReference>
<gene>
    <name evidence="1" type="ORF">NPIL_1611</name>
</gene>
<sequence>HYLENILHREGQGQTNRRYVTRRYTDDCNKAKDNGIRLRNILLMLAWTRLLGRERI</sequence>
<keyword evidence="2" id="KW-1185">Reference proteome</keyword>
<organism evidence="1 2">
    <name type="scientific">Nephila pilipes</name>
    <name type="common">Giant wood spider</name>
    <name type="synonym">Nephila maculata</name>
    <dbReference type="NCBI Taxonomy" id="299642"/>
    <lineage>
        <taxon>Eukaryota</taxon>
        <taxon>Metazoa</taxon>
        <taxon>Ecdysozoa</taxon>
        <taxon>Arthropoda</taxon>
        <taxon>Chelicerata</taxon>
        <taxon>Arachnida</taxon>
        <taxon>Araneae</taxon>
        <taxon>Araneomorphae</taxon>
        <taxon>Entelegynae</taxon>
        <taxon>Araneoidea</taxon>
        <taxon>Nephilidae</taxon>
        <taxon>Nephila</taxon>
    </lineage>
</organism>
<comment type="caution">
    <text evidence="1">The sequence shown here is derived from an EMBL/GenBank/DDBJ whole genome shotgun (WGS) entry which is preliminary data.</text>
</comment>
<dbReference type="AlphaFoldDB" id="A0A8X6PK57"/>
<dbReference type="EMBL" id="BMAW01117452">
    <property type="protein sequence ID" value="GFT75384.1"/>
    <property type="molecule type" value="Genomic_DNA"/>
</dbReference>
<protein>
    <submittedName>
        <fullName evidence="1">Uncharacterized protein</fullName>
    </submittedName>
</protein>
<evidence type="ECO:0000313" key="1">
    <source>
        <dbReference type="EMBL" id="GFT75384.1"/>
    </source>
</evidence>